<organism evidence="4">
    <name type="scientific">Attheya septentrionalis</name>
    <dbReference type="NCBI Taxonomy" id="420275"/>
    <lineage>
        <taxon>Eukaryota</taxon>
        <taxon>Sar</taxon>
        <taxon>Stramenopiles</taxon>
        <taxon>Ochrophyta</taxon>
        <taxon>Bacillariophyta</taxon>
        <taxon>Coscinodiscophyceae</taxon>
        <taxon>Chaetocerotophycidae</taxon>
        <taxon>Chaetocerotales</taxon>
        <taxon>Attheyaceae</taxon>
        <taxon>Attheya</taxon>
    </lineage>
</organism>
<dbReference type="EMBL" id="HBHQ01019854">
    <property type="protein sequence ID" value="CAD9821517.1"/>
    <property type="molecule type" value="Transcribed_RNA"/>
</dbReference>
<reference evidence="4" key="1">
    <citation type="submission" date="2021-01" db="EMBL/GenBank/DDBJ databases">
        <authorList>
            <person name="Corre E."/>
            <person name="Pelletier E."/>
            <person name="Niang G."/>
            <person name="Scheremetjew M."/>
            <person name="Finn R."/>
            <person name="Kale V."/>
            <person name="Holt S."/>
            <person name="Cochrane G."/>
            <person name="Meng A."/>
            <person name="Brown T."/>
            <person name="Cohen L."/>
        </authorList>
    </citation>
    <scope>NUCLEOTIDE SEQUENCE</scope>
    <source>
        <strain evidence="4">CCMP2084</strain>
    </source>
</reference>
<feature type="compositionally biased region" description="Gly residues" evidence="2">
    <location>
        <begin position="111"/>
        <end position="130"/>
    </location>
</feature>
<dbReference type="InterPro" id="IPR042044">
    <property type="entry name" value="EXOC6PINT-1/Sec15/Tip20_C_dom2"/>
</dbReference>
<dbReference type="GO" id="GO:0090522">
    <property type="term" value="P:vesicle tethering involved in exocytosis"/>
    <property type="evidence" value="ECO:0007669"/>
    <property type="project" value="InterPro"/>
</dbReference>
<feature type="compositionally biased region" description="Basic and acidic residues" evidence="2">
    <location>
        <begin position="242"/>
        <end position="255"/>
    </location>
</feature>
<feature type="region of interest" description="Disordered" evidence="2">
    <location>
        <begin position="436"/>
        <end position="455"/>
    </location>
</feature>
<dbReference type="Gene3D" id="1.20.58.670">
    <property type="entry name" value="Dsl1p vesicle tethering complex, Tip20p subunit, domain D"/>
    <property type="match status" value="1"/>
</dbReference>
<dbReference type="InterPro" id="IPR007225">
    <property type="entry name" value="EXOC6/Sec15"/>
</dbReference>
<sequence length="863" mass="93759">MAIGPGQLGLGGKIQSYYWRAKNADNLISRVSQAGRVARAARLGYWFERDCKKEAERVEGLCVMGMERRAEAFSSAFGWYRCWDESAPLGIDISQKQKQGGSSDSNSLSGSGHGSVGGGGAGGLRGSFHGRAGGGSASSLGFRAGGGSVASSTMRGGRSQKSRTHTRGQWATVLTPSILFEDAPTRKEDAQKLFGLPEAVHPVRRAEAAFKLLGREDEFRQYYEQNRFGDMKISGTAGGGNKVDHANDEDGKEMRSSLSSLTGDDVSLGTHRIFFAKSLPHLCASVVGFSAVEAALELGNFADEDEMEAEGGAAAAGAAQEENGAVPAATNASSSFRESSARYERALVNELGHLLRGRAIGATLSEMARAASLMAAFRSGLKIVHPSSTTRRSDKELLAMDVDIIMTGLKVAQEEQLEATKQLVQDDRMEPMRKPTATTDFRKKRNKAKEAENSNIPEEETINFPYGLSGLIQEDSDSLESAPKKRGSTNFGGFYGGGSNSSDVQFHSFSSSVPQIVRSIHARAICFAAFALSQEELGQVFTEKKGGGSAAYVLDCVDSCVAVAAVGMKDSFEHLDELTVEQAVQITANINALQASLPGLFGTIMRGLCHVGMIHSDKLEDTFQYADSALKGADKSCDAEVGSMYSLVYEICRNKIDMLINFSLENFQWVSKSSRDMPNAYCESLIEYMRATFKHLQPMDEGSRAGLHFSCCGHVAERLVKLLSDPIEPKEVSSGDAEPSDGLAPIHKIDAYGIKNMSLDVMEFEKFAEGTSVPQLSECFNELKGLCTAMLDKDLPLLLLPENENQRRRKYPFLSLDKVYNILEKYVGFGLSDKIMGSQNRNDMLMMERKDVLHLVKVVKMQM</sequence>
<accession>A0A7S2UJB9</accession>
<dbReference type="PANTHER" id="PTHR12702:SF0">
    <property type="entry name" value="EXOCYST COMPLEX COMPONENT 6"/>
    <property type="match status" value="1"/>
</dbReference>
<feature type="region of interest" description="Disordered" evidence="2">
    <location>
        <begin position="234"/>
        <end position="261"/>
    </location>
</feature>
<protein>
    <recommendedName>
        <fullName evidence="3">Exocyst complex subunit EXOC6/Sec15 C-terminal domain-containing protein</fullName>
    </recommendedName>
</protein>
<dbReference type="AlphaFoldDB" id="A0A7S2UJB9"/>
<proteinExistence type="predicted"/>
<evidence type="ECO:0000313" key="4">
    <source>
        <dbReference type="EMBL" id="CAD9821517.1"/>
    </source>
</evidence>
<dbReference type="Pfam" id="PF04091">
    <property type="entry name" value="Sec15_C"/>
    <property type="match status" value="1"/>
</dbReference>
<dbReference type="InterPro" id="IPR046361">
    <property type="entry name" value="EXOC6/Sec15_C"/>
</dbReference>
<dbReference type="GO" id="GO:0006886">
    <property type="term" value="P:intracellular protein transport"/>
    <property type="evidence" value="ECO:0007669"/>
    <property type="project" value="InterPro"/>
</dbReference>
<feature type="compositionally biased region" description="Low complexity" evidence="2">
    <location>
        <begin position="95"/>
        <end position="110"/>
    </location>
</feature>
<name>A0A7S2UJB9_9STRA</name>
<evidence type="ECO:0000256" key="1">
    <source>
        <dbReference type="ARBA" id="ARBA00023054"/>
    </source>
</evidence>
<feature type="region of interest" description="Disordered" evidence="2">
    <location>
        <begin position="142"/>
        <end position="168"/>
    </location>
</feature>
<evidence type="ECO:0000259" key="3">
    <source>
        <dbReference type="Pfam" id="PF04091"/>
    </source>
</evidence>
<gene>
    <name evidence="4" type="ORF">ASEP1449_LOCUS13351</name>
</gene>
<dbReference type="GO" id="GO:0006893">
    <property type="term" value="P:Golgi to plasma membrane transport"/>
    <property type="evidence" value="ECO:0007669"/>
    <property type="project" value="TreeGrafter"/>
</dbReference>
<feature type="domain" description="Exocyst complex subunit EXOC6/Sec15 C-terminal" evidence="3">
    <location>
        <begin position="575"/>
        <end position="726"/>
    </location>
</feature>
<evidence type="ECO:0000256" key="2">
    <source>
        <dbReference type="SAM" id="MobiDB-lite"/>
    </source>
</evidence>
<dbReference type="GO" id="GO:0016020">
    <property type="term" value="C:membrane"/>
    <property type="evidence" value="ECO:0007669"/>
    <property type="project" value="TreeGrafter"/>
</dbReference>
<dbReference type="GO" id="GO:0000145">
    <property type="term" value="C:exocyst"/>
    <property type="evidence" value="ECO:0007669"/>
    <property type="project" value="TreeGrafter"/>
</dbReference>
<feature type="region of interest" description="Disordered" evidence="2">
    <location>
        <begin position="95"/>
        <end position="130"/>
    </location>
</feature>
<dbReference type="PANTHER" id="PTHR12702">
    <property type="entry name" value="SEC15"/>
    <property type="match status" value="1"/>
</dbReference>
<keyword evidence="1" id="KW-0175">Coiled coil</keyword>